<keyword evidence="9" id="KW-1185">Reference proteome</keyword>
<dbReference type="PANTHER" id="PTHR21664:SF1">
    <property type="entry name" value="NUDC DOMAIN-CONTAINING PROTEIN 1"/>
    <property type="match status" value="1"/>
</dbReference>
<evidence type="ECO:0000259" key="7">
    <source>
        <dbReference type="PROSITE" id="PS51203"/>
    </source>
</evidence>
<dbReference type="Ensembl" id="ENSSGRT00000093281.1">
    <property type="protein sequence ID" value="ENSSGRP00000087638.1"/>
    <property type="gene ID" value="ENSSGRG00000044013.1"/>
</dbReference>
<keyword evidence="4" id="KW-0963">Cytoplasm</keyword>
<dbReference type="Proteomes" id="UP000472262">
    <property type="component" value="Unassembled WGS sequence"/>
</dbReference>
<dbReference type="InterPro" id="IPR037895">
    <property type="entry name" value="NUDCD1"/>
</dbReference>
<dbReference type="GO" id="GO:0005634">
    <property type="term" value="C:nucleus"/>
    <property type="evidence" value="ECO:0007669"/>
    <property type="project" value="UniProtKB-SubCell"/>
</dbReference>
<name>A0A672REQ0_SINGR</name>
<organism evidence="8 9">
    <name type="scientific">Sinocyclocheilus grahami</name>
    <name type="common">Dianchi golden-line fish</name>
    <name type="synonym">Barbus grahami</name>
    <dbReference type="NCBI Taxonomy" id="75366"/>
    <lineage>
        <taxon>Eukaryota</taxon>
        <taxon>Metazoa</taxon>
        <taxon>Chordata</taxon>
        <taxon>Craniata</taxon>
        <taxon>Vertebrata</taxon>
        <taxon>Euteleostomi</taxon>
        <taxon>Actinopterygii</taxon>
        <taxon>Neopterygii</taxon>
        <taxon>Teleostei</taxon>
        <taxon>Ostariophysi</taxon>
        <taxon>Cypriniformes</taxon>
        <taxon>Cyprinidae</taxon>
        <taxon>Cyprininae</taxon>
        <taxon>Sinocyclocheilus</taxon>
    </lineage>
</organism>
<dbReference type="Gene3D" id="2.60.40.790">
    <property type="match status" value="1"/>
</dbReference>
<evidence type="ECO:0000313" key="8">
    <source>
        <dbReference type="Ensembl" id="ENSSGRP00000087638.1"/>
    </source>
</evidence>
<feature type="domain" description="CS" evidence="7">
    <location>
        <begin position="39"/>
        <end position="143"/>
    </location>
</feature>
<feature type="chain" id="PRO_5025390215" description="NudC domain-containing protein 1" evidence="6">
    <location>
        <begin position="24"/>
        <end position="145"/>
    </location>
</feature>
<evidence type="ECO:0000256" key="6">
    <source>
        <dbReference type="SAM" id="SignalP"/>
    </source>
</evidence>
<sequence>MTKYSLVVLFLQLLFYCLEGCSGYTQKIFTCSVSYPFINLNPIYFWQQTEEDVTVCVRLPEGTTKDDIRFKLTVDCLRVGVGDHAPLLNGQLFAPVDPEASTWTIKDDKRFGKGSFIMSKSSKSTLKYILKKQSPKTSCAKLQEC</sequence>
<reference evidence="8" key="2">
    <citation type="submission" date="2025-09" db="UniProtKB">
        <authorList>
            <consortium name="Ensembl"/>
        </authorList>
    </citation>
    <scope>IDENTIFICATION</scope>
</reference>
<accession>A0A672REQ0</accession>
<evidence type="ECO:0000256" key="3">
    <source>
        <dbReference type="ARBA" id="ARBA00018915"/>
    </source>
</evidence>
<feature type="signal peptide" evidence="6">
    <location>
        <begin position="1"/>
        <end position="23"/>
    </location>
</feature>
<dbReference type="Pfam" id="PF04969">
    <property type="entry name" value="CS"/>
    <property type="match status" value="1"/>
</dbReference>
<proteinExistence type="predicted"/>
<evidence type="ECO:0000256" key="5">
    <source>
        <dbReference type="ARBA" id="ARBA00023242"/>
    </source>
</evidence>
<dbReference type="GO" id="GO:0005737">
    <property type="term" value="C:cytoplasm"/>
    <property type="evidence" value="ECO:0007669"/>
    <property type="project" value="UniProtKB-SubCell"/>
</dbReference>
<protein>
    <recommendedName>
        <fullName evidence="3">NudC domain-containing protein 1</fullName>
    </recommendedName>
</protein>
<evidence type="ECO:0000256" key="1">
    <source>
        <dbReference type="ARBA" id="ARBA00004123"/>
    </source>
</evidence>
<dbReference type="InterPro" id="IPR007052">
    <property type="entry name" value="CS_dom"/>
</dbReference>
<dbReference type="SUPFAM" id="SSF49764">
    <property type="entry name" value="HSP20-like chaperones"/>
    <property type="match status" value="1"/>
</dbReference>
<evidence type="ECO:0000313" key="9">
    <source>
        <dbReference type="Proteomes" id="UP000472262"/>
    </source>
</evidence>
<keyword evidence="5" id="KW-0539">Nucleus</keyword>
<dbReference type="PROSITE" id="PS51203">
    <property type="entry name" value="CS"/>
    <property type="match status" value="1"/>
</dbReference>
<evidence type="ECO:0000256" key="4">
    <source>
        <dbReference type="ARBA" id="ARBA00022490"/>
    </source>
</evidence>
<evidence type="ECO:0000256" key="2">
    <source>
        <dbReference type="ARBA" id="ARBA00004496"/>
    </source>
</evidence>
<dbReference type="PANTHER" id="PTHR21664">
    <property type="entry name" value="CHRONIC MYELOGENOUS LEUKEMIA TUMOR ANTIGEN 66"/>
    <property type="match status" value="1"/>
</dbReference>
<dbReference type="InParanoid" id="A0A672REQ0"/>
<reference evidence="8" key="1">
    <citation type="submission" date="2025-08" db="UniProtKB">
        <authorList>
            <consortium name="Ensembl"/>
        </authorList>
    </citation>
    <scope>IDENTIFICATION</scope>
</reference>
<dbReference type="AlphaFoldDB" id="A0A672REQ0"/>
<keyword evidence="6" id="KW-0732">Signal</keyword>
<comment type="subcellular location">
    <subcellularLocation>
        <location evidence="2">Cytoplasm</location>
    </subcellularLocation>
    <subcellularLocation>
        <location evidence="1">Nucleus</location>
    </subcellularLocation>
</comment>
<dbReference type="InterPro" id="IPR008978">
    <property type="entry name" value="HSP20-like_chaperone"/>
</dbReference>